<evidence type="ECO:0000313" key="3">
    <source>
        <dbReference type="Proteomes" id="UP000236163"/>
    </source>
</evidence>
<dbReference type="InterPro" id="IPR008966">
    <property type="entry name" value="Adhesion_dom_sf"/>
</dbReference>
<organism evidence="2 3">
    <name type="scientific">Salmonella enterica subsp. houtenae serovar 50:g,z51:-</name>
    <dbReference type="NCBI Taxonomy" id="1173947"/>
    <lineage>
        <taxon>Bacteria</taxon>
        <taxon>Pseudomonadati</taxon>
        <taxon>Pseudomonadota</taxon>
        <taxon>Gammaproteobacteria</taxon>
        <taxon>Enterobacterales</taxon>
        <taxon>Enterobacteriaceae</taxon>
        <taxon>Salmonella</taxon>
    </lineage>
</organism>
<dbReference type="STRING" id="523831.SEHO0A_01874"/>
<dbReference type="SUPFAM" id="SSF49401">
    <property type="entry name" value="Bacterial adhesins"/>
    <property type="match status" value="1"/>
</dbReference>
<dbReference type="EMBL" id="JWSP02000004">
    <property type="protein sequence ID" value="PNO35345.1"/>
    <property type="molecule type" value="Genomic_DNA"/>
</dbReference>
<dbReference type="InterPro" id="IPR000259">
    <property type="entry name" value="Adhesion_dom_fimbrial"/>
</dbReference>
<dbReference type="GO" id="GO:0009289">
    <property type="term" value="C:pilus"/>
    <property type="evidence" value="ECO:0007669"/>
    <property type="project" value="InterPro"/>
</dbReference>
<evidence type="ECO:0000313" key="2">
    <source>
        <dbReference type="EMBL" id="PNO35345.1"/>
    </source>
</evidence>
<protein>
    <recommendedName>
        <fullName evidence="1">Fimbrial-type adhesion domain-containing protein</fullName>
    </recommendedName>
</protein>
<dbReference type="InterPro" id="IPR036937">
    <property type="entry name" value="Adhesion_dom_fimbrial_sf"/>
</dbReference>
<dbReference type="AlphaFoldDB" id="A0A1J6Y6A1"/>
<dbReference type="Proteomes" id="UP000236163">
    <property type="component" value="Unassembled WGS sequence"/>
</dbReference>
<comment type="caution">
    <text evidence="2">The sequence shown here is derived from an EMBL/GenBank/DDBJ whole genome shotgun (WGS) entry which is preliminary data.</text>
</comment>
<sequence>MIKAGSGTIKTHDIRASFTLTRRLNLLSLWLLMVCVLAGSGYAYAATAICTDWNGQQSAVRIHLPPSVSFTPGITPDLSRPLYTSPEYRINYKCTNSGGPTRVSITRLGDFAPLKNALKGAGMQLKFRVRDSSNNNEESWNPIGADEFAPIGTSYTGTTENRTVYIIVELYLASTPKAGFYAVPSLTTFKLVPYYGSYSGFFLTTDALRIQYVPTCFVKTSLNTNKVDFGPLLTSDIDASLSRHRSFTVGASVNSNSGCNTGNLQEQYEVVTTNGNRYSFHLNLPLKVTFSVASGGAPSSDGHAIILKNINGEDNGLQLKIFDPAGHVVMFGDVLQPENHPANQLGVFDNGTFTVNKQYTATLSSTGKQVKTGKYNAQVTVKVSYY</sequence>
<feature type="domain" description="Fimbrial-type adhesion" evidence="1">
    <location>
        <begin position="214"/>
        <end position="385"/>
    </location>
</feature>
<dbReference type="Pfam" id="PF00419">
    <property type="entry name" value="Fimbrial"/>
    <property type="match status" value="1"/>
</dbReference>
<accession>A0A1J6Y6A1</accession>
<gene>
    <name evidence="2" type="ORF">RK55_020665</name>
</gene>
<dbReference type="GO" id="GO:0007155">
    <property type="term" value="P:cell adhesion"/>
    <property type="evidence" value="ECO:0007669"/>
    <property type="project" value="InterPro"/>
</dbReference>
<dbReference type="Gene3D" id="2.60.40.1090">
    <property type="entry name" value="Fimbrial-type adhesion domain"/>
    <property type="match status" value="1"/>
</dbReference>
<proteinExistence type="predicted"/>
<name>A0A1J6Y6A1_SALHO</name>
<reference evidence="3" key="1">
    <citation type="submission" date="2017-12" db="EMBL/GenBank/DDBJ databases">
        <title>FDA dAtabase for Regulatory Grade micrObial Sequences (FDA-ARGOS): Supporting development and validation of Infectious Disease Dx tests.</title>
        <authorList>
            <person name="Sichtig H."/>
            <person name="Tallon L."/>
            <person name="Sadzewicz L."/>
            <person name="Sengamalay N."/>
            <person name="Nagaraj S."/>
            <person name="Vavikolanu K."/>
            <person name="Aluvathingal J."/>
            <person name="Nadendla S."/>
            <person name="Pirone D.C."/>
            <person name="Hoffman M."/>
            <person name="Muruvanda T."/>
            <person name="Allard M."/>
            <person name="Evans P."/>
        </authorList>
    </citation>
    <scope>NUCLEOTIDE SEQUENCE [LARGE SCALE GENOMIC DNA]</scope>
    <source>
        <strain evidence="3">FDAARGOS_55</strain>
    </source>
</reference>
<evidence type="ECO:0000259" key="1">
    <source>
        <dbReference type="Pfam" id="PF00419"/>
    </source>
</evidence>